<evidence type="ECO:0000256" key="8">
    <source>
        <dbReference type="RuleBase" id="RU363043"/>
    </source>
</evidence>
<dbReference type="InterPro" id="IPR035906">
    <property type="entry name" value="MetI-like_sf"/>
</dbReference>
<feature type="transmembrane region" description="Helical" evidence="8">
    <location>
        <begin position="100"/>
        <end position="125"/>
    </location>
</feature>
<dbReference type="PANTHER" id="PTHR43470">
    <property type="entry name" value="PHOSPHATE TRANSPORT SYSTEM PERMEASE PROTEIN PSTA-RELATED"/>
    <property type="match status" value="1"/>
</dbReference>
<dbReference type="GO" id="GO:0005886">
    <property type="term" value="C:plasma membrane"/>
    <property type="evidence" value="ECO:0007669"/>
    <property type="project" value="UniProtKB-SubCell"/>
</dbReference>
<accession>A0A132NAX9</accession>
<dbReference type="PROSITE" id="PS50928">
    <property type="entry name" value="ABC_TM1"/>
    <property type="match status" value="1"/>
</dbReference>
<dbReference type="STRING" id="1484.SA87_04075"/>
<evidence type="ECO:0000256" key="4">
    <source>
        <dbReference type="ARBA" id="ARBA00022475"/>
    </source>
</evidence>
<protein>
    <recommendedName>
        <fullName evidence="8">Phosphate transport system permease protein PstA</fullName>
    </recommendedName>
</protein>
<dbReference type="Proteomes" id="UP000243024">
    <property type="component" value="Unassembled WGS sequence"/>
</dbReference>
<keyword evidence="3" id="KW-0813">Transport</keyword>
<evidence type="ECO:0000313" key="10">
    <source>
        <dbReference type="EMBL" id="OAR03336.1"/>
    </source>
</evidence>
<comment type="subcellular location">
    <subcellularLocation>
        <location evidence="1 8">Cell membrane</location>
        <topology evidence="1 8">Multi-pass membrane protein</topology>
    </subcellularLocation>
</comment>
<comment type="caution">
    <text evidence="11">The sequence shown here is derived from an EMBL/GenBank/DDBJ whole genome shotgun (WGS) entry which is preliminary data.</text>
</comment>
<feature type="domain" description="ABC transmembrane type-1" evidence="9">
    <location>
        <begin position="62"/>
        <end position="280"/>
    </location>
</feature>
<dbReference type="AlphaFoldDB" id="A0A132NAX9"/>
<evidence type="ECO:0000313" key="11">
    <source>
        <dbReference type="EMBL" id="PTQ53853.1"/>
    </source>
</evidence>
<dbReference type="GO" id="GO:0035435">
    <property type="term" value="P:phosphate ion transmembrane transport"/>
    <property type="evidence" value="ECO:0007669"/>
    <property type="project" value="InterPro"/>
</dbReference>
<dbReference type="Gene3D" id="1.10.3720.10">
    <property type="entry name" value="MetI-like"/>
    <property type="match status" value="1"/>
</dbReference>
<dbReference type="GO" id="GO:0005315">
    <property type="term" value="F:phosphate transmembrane transporter activity"/>
    <property type="evidence" value="ECO:0007669"/>
    <property type="project" value="InterPro"/>
</dbReference>
<sequence>MTAKIVDRVMTAVFYLIAALLVVLLVGLLGYILARGLPKLSWTFLTSPPQSLSAGSGIGPQLFNSIYMLFLTMLFTVPIGVGGGIYLAEYARPGRLTDTIRAAIEVLSSLPSIVVGLFGLIVFVYYTGWGYTLMGGALALMLFNLPLMVRTSEEAIRAVPHEQREASLALGVSRWRTITDVVLPSALPGIVTGAILTAGRAFGEAAALIFTAGMSTPRLDFHDWNPLSPTSPFNPFRPGETLAVNIWKVNSEGLIPDAKEVSAGASAVLVIAVLLFNLMARFLARVFYRRMTAAKL</sequence>
<feature type="transmembrane region" description="Helical" evidence="8">
    <location>
        <begin position="131"/>
        <end position="149"/>
    </location>
</feature>
<comment type="similarity">
    <text evidence="2 8">Belongs to the binding-protein-dependent transport system permease family. CysTW subfamily.</text>
</comment>
<dbReference type="InterPro" id="IPR000515">
    <property type="entry name" value="MetI-like"/>
</dbReference>
<dbReference type="EMBL" id="PEBV01000009">
    <property type="protein sequence ID" value="PTQ53853.1"/>
    <property type="molecule type" value="Genomic_DNA"/>
</dbReference>
<name>A0A132NAX9_HYDSH</name>
<evidence type="ECO:0000256" key="6">
    <source>
        <dbReference type="ARBA" id="ARBA00022989"/>
    </source>
</evidence>
<dbReference type="PANTHER" id="PTHR43470:SF4">
    <property type="entry name" value="ABC TRANSPORTER PERMEASE PROTEIN YQGI-RELATED"/>
    <property type="match status" value="1"/>
</dbReference>
<feature type="transmembrane region" description="Helical" evidence="8">
    <location>
        <begin position="12"/>
        <end position="34"/>
    </location>
</feature>
<keyword evidence="12" id="KW-1185">Reference proteome</keyword>
<keyword evidence="6 8" id="KW-1133">Transmembrane helix</keyword>
<gene>
    <name evidence="11" type="ORF">HSCHL_1227</name>
    <name evidence="10" type="ORF">SA87_04075</name>
</gene>
<dbReference type="NCBIfam" id="TIGR00974">
    <property type="entry name" value="3a0107s02c"/>
    <property type="match status" value="1"/>
</dbReference>
<evidence type="ECO:0000259" key="9">
    <source>
        <dbReference type="PROSITE" id="PS50928"/>
    </source>
</evidence>
<dbReference type="Pfam" id="PF00528">
    <property type="entry name" value="BPD_transp_1"/>
    <property type="match status" value="1"/>
</dbReference>
<evidence type="ECO:0000313" key="12">
    <source>
        <dbReference type="Proteomes" id="UP000243024"/>
    </source>
</evidence>
<dbReference type="Proteomes" id="UP000244180">
    <property type="component" value="Unassembled WGS sequence"/>
</dbReference>
<evidence type="ECO:0000256" key="3">
    <source>
        <dbReference type="ARBA" id="ARBA00022448"/>
    </source>
</evidence>
<dbReference type="SUPFAM" id="SSF161098">
    <property type="entry name" value="MetI-like"/>
    <property type="match status" value="1"/>
</dbReference>
<feature type="transmembrane region" description="Helical" evidence="8">
    <location>
        <begin position="267"/>
        <end position="288"/>
    </location>
</feature>
<keyword evidence="4 8" id="KW-1003">Cell membrane</keyword>
<reference evidence="11 13" key="2">
    <citation type="submission" date="2017-08" db="EMBL/GenBank/DDBJ databases">
        <title>Burning lignite coal seam in the remote Altai Mountains harbors a hydrogen-driven thermophilic microbial community.</title>
        <authorList>
            <person name="Kadnikov V.V."/>
            <person name="Mardanov A.V."/>
            <person name="Ivasenko D."/>
            <person name="Beletsky A.V."/>
            <person name="Karnachuk O.V."/>
            <person name="Ravin N.V."/>
        </authorList>
    </citation>
    <scope>NUCLEOTIDE SEQUENCE [LARGE SCALE GENOMIC DNA]</scope>
    <source>
        <strain evidence="11">AL33</strain>
    </source>
</reference>
<organism evidence="11 13">
    <name type="scientific">Hydrogenibacillus schlegelii</name>
    <name type="common">Bacillus schlegelii</name>
    <dbReference type="NCBI Taxonomy" id="1484"/>
    <lineage>
        <taxon>Bacteria</taxon>
        <taxon>Bacillati</taxon>
        <taxon>Bacillota</taxon>
        <taxon>Bacilli</taxon>
        <taxon>Bacillales</taxon>
        <taxon>Bacillales Family X. Incertae Sedis</taxon>
        <taxon>Hydrogenibacillus</taxon>
    </lineage>
</organism>
<keyword evidence="7 8" id="KW-0472">Membrane</keyword>
<dbReference type="RefSeq" id="WP_066203545.1">
    <property type="nucleotide sequence ID" value="NZ_CBCSAS010000006.1"/>
</dbReference>
<keyword evidence="5 8" id="KW-0812">Transmembrane</keyword>
<feature type="transmembrane region" description="Helical" evidence="8">
    <location>
        <begin position="66"/>
        <end position="88"/>
    </location>
</feature>
<dbReference type="EMBL" id="JXBB01000063">
    <property type="protein sequence ID" value="OAR03336.1"/>
    <property type="molecule type" value="Genomic_DNA"/>
</dbReference>
<comment type="caution">
    <text evidence="8">Lacks conserved residue(s) required for the propagation of feature annotation.</text>
</comment>
<dbReference type="OrthoDB" id="9807065at2"/>
<reference evidence="10 12" key="1">
    <citation type="submission" date="2015-09" db="EMBL/GenBank/DDBJ databases">
        <title>Draft genome sequence of Hydrogenibacillus schlegelii DSM 2000.</title>
        <authorList>
            <person name="Hemp J."/>
        </authorList>
    </citation>
    <scope>NUCLEOTIDE SEQUENCE [LARGE SCALE GENOMIC DNA]</scope>
    <source>
        <strain evidence="10 12">MA 48</strain>
    </source>
</reference>
<evidence type="ECO:0000256" key="5">
    <source>
        <dbReference type="ARBA" id="ARBA00022692"/>
    </source>
</evidence>
<dbReference type="InterPro" id="IPR005672">
    <property type="entry name" value="Phosphate_PstA"/>
</dbReference>
<evidence type="ECO:0000256" key="7">
    <source>
        <dbReference type="ARBA" id="ARBA00023136"/>
    </source>
</evidence>
<evidence type="ECO:0000256" key="2">
    <source>
        <dbReference type="ARBA" id="ARBA00007069"/>
    </source>
</evidence>
<proteinExistence type="inferred from homology"/>
<dbReference type="CDD" id="cd06261">
    <property type="entry name" value="TM_PBP2"/>
    <property type="match status" value="1"/>
</dbReference>
<evidence type="ECO:0000256" key="1">
    <source>
        <dbReference type="ARBA" id="ARBA00004651"/>
    </source>
</evidence>
<evidence type="ECO:0000313" key="13">
    <source>
        <dbReference type="Proteomes" id="UP000244180"/>
    </source>
</evidence>